<dbReference type="STRING" id="486041.B0DNB7"/>
<evidence type="ECO:0000313" key="1">
    <source>
        <dbReference type="EMBL" id="EDR03840.1"/>
    </source>
</evidence>
<organism evidence="2">
    <name type="scientific">Laccaria bicolor (strain S238N-H82 / ATCC MYA-4686)</name>
    <name type="common">Bicoloured deceiver</name>
    <name type="synonym">Laccaria laccata var. bicolor</name>
    <dbReference type="NCBI Taxonomy" id="486041"/>
    <lineage>
        <taxon>Eukaryota</taxon>
        <taxon>Fungi</taxon>
        <taxon>Dikarya</taxon>
        <taxon>Basidiomycota</taxon>
        <taxon>Agaricomycotina</taxon>
        <taxon>Agaricomycetes</taxon>
        <taxon>Agaricomycetidae</taxon>
        <taxon>Agaricales</taxon>
        <taxon>Agaricineae</taxon>
        <taxon>Hydnangiaceae</taxon>
        <taxon>Laccaria</taxon>
    </lineage>
</organism>
<reference evidence="1 2" key="1">
    <citation type="journal article" date="2008" name="Nature">
        <title>The genome of Laccaria bicolor provides insights into mycorrhizal symbiosis.</title>
        <authorList>
            <person name="Martin F."/>
            <person name="Aerts A."/>
            <person name="Ahren D."/>
            <person name="Brun A."/>
            <person name="Danchin E.G.J."/>
            <person name="Duchaussoy F."/>
            <person name="Gibon J."/>
            <person name="Kohler A."/>
            <person name="Lindquist E."/>
            <person name="Pereda V."/>
            <person name="Salamov A."/>
            <person name="Shapiro H.J."/>
            <person name="Wuyts J."/>
            <person name="Blaudez D."/>
            <person name="Buee M."/>
            <person name="Brokstein P."/>
            <person name="Canbaeck B."/>
            <person name="Cohen D."/>
            <person name="Courty P.E."/>
            <person name="Coutinho P.M."/>
            <person name="Delaruelle C."/>
            <person name="Detter J.C."/>
            <person name="Deveau A."/>
            <person name="DiFazio S."/>
            <person name="Duplessis S."/>
            <person name="Fraissinet-Tachet L."/>
            <person name="Lucic E."/>
            <person name="Frey-Klett P."/>
            <person name="Fourrey C."/>
            <person name="Feussner I."/>
            <person name="Gay G."/>
            <person name="Grimwood J."/>
            <person name="Hoegger P.J."/>
            <person name="Jain P."/>
            <person name="Kilaru S."/>
            <person name="Labbe J."/>
            <person name="Lin Y.C."/>
            <person name="Legue V."/>
            <person name="Le Tacon F."/>
            <person name="Marmeisse R."/>
            <person name="Melayah D."/>
            <person name="Montanini B."/>
            <person name="Muratet M."/>
            <person name="Nehls U."/>
            <person name="Niculita-Hirzel H."/>
            <person name="Oudot-Le Secq M.P."/>
            <person name="Peter M."/>
            <person name="Quesneville H."/>
            <person name="Rajashekar B."/>
            <person name="Reich M."/>
            <person name="Rouhier N."/>
            <person name="Schmutz J."/>
            <person name="Yin T."/>
            <person name="Chalot M."/>
            <person name="Henrissat B."/>
            <person name="Kuees U."/>
            <person name="Lucas S."/>
            <person name="Van de Peer Y."/>
            <person name="Podila G.K."/>
            <person name="Polle A."/>
            <person name="Pukkila P.J."/>
            <person name="Richardson P.M."/>
            <person name="Rouze P."/>
            <person name="Sanders I.R."/>
            <person name="Stajich J.E."/>
            <person name="Tunlid A."/>
            <person name="Tuskan G."/>
            <person name="Grigoriev I.V."/>
        </authorList>
    </citation>
    <scope>NUCLEOTIDE SEQUENCE [LARGE SCALE GENOMIC DNA]</scope>
    <source>
        <strain evidence="2">S238N-H82 / ATCC MYA-4686</strain>
    </source>
</reference>
<evidence type="ECO:0000313" key="2">
    <source>
        <dbReference type="Proteomes" id="UP000001194"/>
    </source>
</evidence>
<dbReference type="Proteomes" id="UP000001194">
    <property type="component" value="Unassembled WGS sequence"/>
</dbReference>
<dbReference type="EMBL" id="DS547121">
    <property type="protein sequence ID" value="EDR03840.1"/>
    <property type="molecule type" value="Genomic_DNA"/>
</dbReference>
<accession>B0DNB7</accession>
<sequence length="175" mass="19328">MLQHRAIGTLVLPSPYAGVCFGAAAGLGRSCQVGARGTVFQGCRCPAPGGPNYFHRNELLWAVVSPAAHAYKLLIGTYGTPESVGIPAREGVFKQFCDDLRVQILGQHFGSLINAYRCVQKDLDKAIEVLYQYPNTAQHLSMQLYLRLLSTLSWPTAGRTSCRNTSSRWRLWVRT</sequence>
<dbReference type="GeneID" id="6081111"/>
<dbReference type="HOGENOM" id="CLU_1532843_0_0_1"/>
<protein>
    <submittedName>
        <fullName evidence="1">Predicted protein</fullName>
    </submittedName>
</protein>
<dbReference type="InParanoid" id="B0DNB7"/>
<dbReference type="KEGG" id="lbc:LACBIDRAFT_306564"/>
<proteinExistence type="predicted"/>
<dbReference type="OrthoDB" id="411857at2759"/>
<keyword evidence="2" id="KW-1185">Reference proteome</keyword>
<name>B0DNB7_LACBS</name>
<dbReference type="RefSeq" id="XP_001885408.1">
    <property type="nucleotide sequence ID" value="XM_001885373.1"/>
</dbReference>
<gene>
    <name evidence="1" type="ORF">LACBIDRAFT_306564</name>
</gene>
<dbReference type="AlphaFoldDB" id="B0DNB7"/>